<sequence length="170" mass="18022">MPRFASLCLPLTLVLGACAGTTSDYPSLAIRDVERVEGSFAAPTRETIDVPPVDIDMTAPLGETLDRLVGEARSGNEIFLEVAPRAQRLVGAAANSDTESRAWASAQVALSELESARSVSAVPLADIDILYTAARAAAQDASQIETTRDEIVSIIAAQDETLAQLRGRIR</sequence>
<accession>A0ABX8ZFZ8</accession>
<feature type="signal peptide" evidence="1">
    <location>
        <begin position="1"/>
        <end position="19"/>
    </location>
</feature>
<dbReference type="Proteomes" id="UP000824280">
    <property type="component" value="Chromosome"/>
</dbReference>
<gene>
    <name evidence="2" type="ORF">K3166_03750</name>
</gene>
<evidence type="ECO:0000256" key="1">
    <source>
        <dbReference type="SAM" id="SignalP"/>
    </source>
</evidence>
<organism evidence="2 3">
    <name type="scientific">Qipengyuania psychrotolerans</name>
    <dbReference type="NCBI Taxonomy" id="2867238"/>
    <lineage>
        <taxon>Bacteria</taxon>
        <taxon>Pseudomonadati</taxon>
        <taxon>Pseudomonadota</taxon>
        <taxon>Alphaproteobacteria</taxon>
        <taxon>Sphingomonadales</taxon>
        <taxon>Erythrobacteraceae</taxon>
        <taxon>Qipengyuania</taxon>
    </lineage>
</organism>
<evidence type="ECO:0000313" key="2">
    <source>
        <dbReference type="EMBL" id="QZD87819.1"/>
    </source>
</evidence>
<evidence type="ECO:0008006" key="4">
    <source>
        <dbReference type="Google" id="ProtNLM"/>
    </source>
</evidence>
<dbReference type="RefSeq" id="WP_221423354.1">
    <property type="nucleotide sequence ID" value="NZ_CP081297.1"/>
</dbReference>
<reference evidence="2 3" key="1">
    <citation type="submission" date="2021-08" db="EMBL/GenBank/DDBJ databases">
        <title>Comparative Genomics Analysis of the Genus Qipengyuania Reveals Extensive Genetic Diversity and Metabolic Versatility, Including the Description of Fifteen Novel Species.</title>
        <authorList>
            <person name="Liu Y."/>
        </authorList>
    </citation>
    <scope>NUCLEOTIDE SEQUENCE [LARGE SCALE GENOMIC DNA]</scope>
    <source>
        <strain evidence="2 3">1XM2-8</strain>
    </source>
</reference>
<feature type="chain" id="PRO_5046445299" description="DUF4398 domain-containing protein" evidence="1">
    <location>
        <begin position="20"/>
        <end position="170"/>
    </location>
</feature>
<keyword evidence="1" id="KW-0732">Signal</keyword>
<protein>
    <recommendedName>
        <fullName evidence="4">DUF4398 domain-containing protein</fullName>
    </recommendedName>
</protein>
<dbReference type="EMBL" id="CP081297">
    <property type="protein sequence ID" value="QZD87819.1"/>
    <property type="molecule type" value="Genomic_DNA"/>
</dbReference>
<name>A0ABX8ZFZ8_9SPHN</name>
<evidence type="ECO:0000313" key="3">
    <source>
        <dbReference type="Proteomes" id="UP000824280"/>
    </source>
</evidence>
<dbReference type="PROSITE" id="PS51257">
    <property type="entry name" value="PROKAR_LIPOPROTEIN"/>
    <property type="match status" value="1"/>
</dbReference>
<proteinExistence type="predicted"/>
<keyword evidence="3" id="KW-1185">Reference proteome</keyword>